<dbReference type="OrthoDB" id="8963023at2759"/>
<dbReference type="InterPro" id="IPR003599">
    <property type="entry name" value="Ig_sub"/>
</dbReference>
<feature type="transmembrane region" description="Helical" evidence="1">
    <location>
        <begin position="125"/>
        <end position="146"/>
    </location>
</feature>
<sequence>MNLGASGVVLIFICQSISGQAVVKNEGDQVSFCPKTIFEPIISLKWMHKDTSGKTKVIEWDSRNPEYFSIPNPRYKEISSLDVEIGELTLKNVSVDHSGEYIFELNGQYWDTFSLTVISKVGKSITVWIFLAIILVLIAGCAFCWIRKIC</sequence>
<dbReference type="Pfam" id="PF11465">
    <property type="entry name" value="Receptor_2B4"/>
    <property type="match status" value="1"/>
</dbReference>
<evidence type="ECO:0000313" key="5">
    <source>
        <dbReference type="Proteomes" id="UP000316079"/>
    </source>
</evidence>
<keyword evidence="1" id="KW-0472">Membrane</keyword>
<dbReference type="InterPro" id="IPR024303">
    <property type="entry name" value="NK_rcpt_2B4_Ig_dom"/>
</dbReference>
<keyword evidence="1" id="KW-1133">Transmembrane helix</keyword>
<feature type="signal peptide" evidence="2">
    <location>
        <begin position="1"/>
        <end position="19"/>
    </location>
</feature>
<evidence type="ECO:0000259" key="3">
    <source>
        <dbReference type="SMART" id="SM00409"/>
    </source>
</evidence>
<keyword evidence="5" id="KW-1185">Reference proteome</keyword>
<organism evidence="4 5">
    <name type="scientific">Danionella cerebrum</name>
    <dbReference type="NCBI Taxonomy" id="2873325"/>
    <lineage>
        <taxon>Eukaryota</taxon>
        <taxon>Metazoa</taxon>
        <taxon>Chordata</taxon>
        <taxon>Craniata</taxon>
        <taxon>Vertebrata</taxon>
        <taxon>Euteleostomi</taxon>
        <taxon>Actinopterygii</taxon>
        <taxon>Neopterygii</taxon>
        <taxon>Teleostei</taxon>
        <taxon>Ostariophysi</taxon>
        <taxon>Cypriniformes</taxon>
        <taxon>Danionidae</taxon>
        <taxon>Danioninae</taxon>
        <taxon>Danionella</taxon>
    </lineage>
</organism>
<feature type="chain" id="PRO_5021745685" description="Immunoglobulin domain-containing protein" evidence="2">
    <location>
        <begin position="20"/>
        <end position="150"/>
    </location>
</feature>
<accession>A0A553QZX7</accession>
<gene>
    <name evidence="4" type="ORF">DNTS_012490</name>
</gene>
<feature type="domain" description="Immunoglobulin" evidence="3">
    <location>
        <begin position="19"/>
        <end position="118"/>
    </location>
</feature>
<dbReference type="SUPFAM" id="SSF48726">
    <property type="entry name" value="Immunoglobulin"/>
    <property type="match status" value="1"/>
</dbReference>
<evidence type="ECO:0000256" key="1">
    <source>
        <dbReference type="SAM" id="Phobius"/>
    </source>
</evidence>
<proteinExistence type="predicted"/>
<keyword evidence="1" id="KW-0812">Transmembrane</keyword>
<dbReference type="EMBL" id="SRMA01025359">
    <property type="protein sequence ID" value="TRY95517.1"/>
    <property type="molecule type" value="Genomic_DNA"/>
</dbReference>
<keyword evidence="2" id="KW-0732">Signal</keyword>
<name>A0A553QZX7_9TELE</name>
<evidence type="ECO:0000256" key="2">
    <source>
        <dbReference type="SAM" id="SignalP"/>
    </source>
</evidence>
<dbReference type="SMART" id="SM00409">
    <property type="entry name" value="IG"/>
    <property type="match status" value="1"/>
</dbReference>
<dbReference type="Proteomes" id="UP000316079">
    <property type="component" value="Unassembled WGS sequence"/>
</dbReference>
<dbReference type="Gene3D" id="2.60.40.10">
    <property type="entry name" value="Immunoglobulins"/>
    <property type="match status" value="1"/>
</dbReference>
<dbReference type="InterPro" id="IPR036179">
    <property type="entry name" value="Ig-like_dom_sf"/>
</dbReference>
<dbReference type="InterPro" id="IPR013783">
    <property type="entry name" value="Ig-like_fold"/>
</dbReference>
<reference evidence="4 5" key="1">
    <citation type="journal article" date="2019" name="Sci. Data">
        <title>Hybrid genome assembly and annotation of Danionella translucida.</title>
        <authorList>
            <person name="Kadobianskyi M."/>
            <person name="Schulze L."/>
            <person name="Schuelke M."/>
            <person name="Judkewitz B."/>
        </authorList>
    </citation>
    <scope>NUCLEOTIDE SEQUENCE [LARGE SCALE GENOMIC DNA]</scope>
    <source>
        <strain evidence="4 5">Bolton</strain>
    </source>
</reference>
<comment type="caution">
    <text evidence="4">The sequence shown here is derived from an EMBL/GenBank/DDBJ whole genome shotgun (WGS) entry which is preliminary data.</text>
</comment>
<evidence type="ECO:0000313" key="4">
    <source>
        <dbReference type="EMBL" id="TRY95517.1"/>
    </source>
</evidence>
<protein>
    <recommendedName>
        <fullName evidence="3">Immunoglobulin domain-containing protein</fullName>
    </recommendedName>
</protein>
<dbReference type="AlphaFoldDB" id="A0A553QZX7"/>